<comment type="caution">
    <text evidence="4">The sequence shown here is derived from an EMBL/GenBank/DDBJ whole genome shotgun (WGS) entry which is preliminary data.</text>
</comment>
<name>A0A8S3RE72_MYTED</name>
<dbReference type="InterPro" id="IPR005135">
    <property type="entry name" value="Endo/exonuclease/phosphatase"/>
</dbReference>
<dbReference type="InterPro" id="IPR011011">
    <property type="entry name" value="Znf_FYVE_PHD"/>
</dbReference>
<proteinExistence type="predicted"/>
<dbReference type="OrthoDB" id="7476844at2759"/>
<protein>
    <recommendedName>
        <fullName evidence="3">Endonuclease/exonuclease/phosphatase domain-containing protein</fullName>
    </recommendedName>
</protein>
<evidence type="ECO:0000256" key="1">
    <source>
        <dbReference type="SAM" id="Coils"/>
    </source>
</evidence>
<organism evidence="4 5">
    <name type="scientific">Mytilus edulis</name>
    <name type="common">Blue mussel</name>
    <dbReference type="NCBI Taxonomy" id="6550"/>
    <lineage>
        <taxon>Eukaryota</taxon>
        <taxon>Metazoa</taxon>
        <taxon>Spiralia</taxon>
        <taxon>Lophotrochozoa</taxon>
        <taxon>Mollusca</taxon>
        <taxon>Bivalvia</taxon>
        <taxon>Autobranchia</taxon>
        <taxon>Pteriomorphia</taxon>
        <taxon>Mytilida</taxon>
        <taxon>Mytiloidea</taxon>
        <taxon>Mytilidae</taxon>
        <taxon>Mytilinae</taxon>
        <taxon>Mytilus</taxon>
    </lineage>
</organism>
<feature type="coiled-coil region" evidence="1">
    <location>
        <begin position="393"/>
        <end position="448"/>
    </location>
</feature>
<dbReference type="EMBL" id="CAJPWZ010001087">
    <property type="protein sequence ID" value="CAG2207693.1"/>
    <property type="molecule type" value="Genomic_DNA"/>
</dbReference>
<dbReference type="Gene3D" id="3.60.10.10">
    <property type="entry name" value="Endonuclease/exonuclease/phosphatase"/>
    <property type="match status" value="1"/>
</dbReference>
<feature type="region of interest" description="Disordered" evidence="2">
    <location>
        <begin position="344"/>
        <end position="388"/>
    </location>
</feature>
<feature type="compositionally biased region" description="Basic and acidic residues" evidence="2">
    <location>
        <begin position="521"/>
        <end position="541"/>
    </location>
</feature>
<dbReference type="SUPFAM" id="SSF56219">
    <property type="entry name" value="DNase I-like"/>
    <property type="match status" value="1"/>
</dbReference>
<evidence type="ECO:0000313" key="4">
    <source>
        <dbReference type="EMBL" id="CAG2207693.1"/>
    </source>
</evidence>
<accession>A0A8S3RE72</accession>
<keyword evidence="1" id="KW-0175">Coiled coil</keyword>
<reference evidence="4" key="1">
    <citation type="submission" date="2021-03" db="EMBL/GenBank/DDBJ databases">
        <authorList>
            <person name="Bekaert M."/>
        </authorList>
    </citation>
    <scope>NUCLEOTIDE SEQUENCE</scope>
</reference>
<evidence type="ECO:0000259" key="3">
    <source>
        <dbReference type="Pfam" id="PF03372"/>
    </source>
</evidence>
<feature type="domain" description="Endonuclease/exonuclease/phosphatase" evidence="3">
    <location>
        <begin position="607"/>
        <end position="817"/>
    </location>
</feature>
<evidence type="ECO:0000256" key="2">
    <source>
        <dbReference type="SAM" id="MobiDB-lite"/>
    </source>
</evidence>
<feature type="compositionally biased region" description="Polar residues" evidence="2">
    <location>
        <begin position="542"/>
        <end position="558"/>
    </location>
</feature>
<dbReference type="InterPro" id="IPR036691">
    <property type="entry name" value="Endo/exonu/phosph_ase_sf"/>
</dbReference>
<keyword evidence="5" id="KW-1185">Reference proteome</keyword>
<dbReference type="Proteomes" id="UP000683360">
    <property type="component" value="Unassembled WGS sequence"/>
</dbReference>
<dbReference type="Pfam" id="PF03372">
    <property type="entry name" value="Exo_endo_phos"/>
    <property type="match status" value="1"/>
</dbReference>
<evidence type="ECO:0000313" key="5">
    <source>
        <dbReference type="Proteomes" id="UP000683360"/>
    </source>
</evidence>
<dbReference type="GO" id="GO:0003824">
    <property type="term" value="F:catalytic activity"/>
    <property type="evidence" value="ECO:0007669"/>
    <property type="project" value="InterPro"/>
</dbReference>
<sequence length="1540" mass="175793">MAVLVATSKARTRSRTVANKEFCIQNYTLNIAKALNKKLEATKRNLSVEYKHTKGGIVLTADVVTYELLKLATLSYFENLAESNGKATIREITDYTSRLLINGNGANKFLDNDLKNIHSIVLKSLKEQGVEGLSTEQLNRQLGNQLQSLLHKDNNSTIRTGTNKKQEVEEGNDTCTKCNQRCKTRSTYCDKGSHWVHYKCQKLSELEIQMAENSNGDEYYECKLCIAAKSNILALEGSTQSHTNAQLLLTEETEAKRGYNTDETLDTSPEEQNCTVCDNILMDPEWDICEQCNSKCHFKCMTEISTAYICIPCIMIQDELQPITQGNDKITASSSICNNTCIKSPMEKSRNKPTSVIASTTTKPKPIPKPRNLKQNQKSSEPEDTILPKLSELRARELKVRKAEEQLKIKEKSLKEVQNDRVLLESRCQQLEARNFELEQTVKLLKRRIESNSNLTIPTLTNTGEPKQGNTDSFQKMKEQLDEKLAKLHTKLSNIVIDEMDRQINKIKLFDDCPHISEERLKATQGTGDEKVPSENKKPQKENVTNTETTNPKEYYTNPSSTAFFSIPEPQPKPYVTNNSSVKTPESSQLHLISFNCKNIKTCGPIIHKLLQSNDLILIQEHWLFQTQIHLLGEIHENINYIGKGVDINEPLLPICMPRGYGGVAILWKKEIDHMIRPIELGSERIQCVEIRESNNPNIILTSVYLPAKGSKNHQAEYQDVIDQLYELYQKYNETHKIIIGGDLNEDLNIQTGTKRNLYLRDFIKECNLKYDNKERTFVNSLGQESSEIDYFLHNLPENEFDNKQVLNHVTENTSDHHPIPAKLQKEVNWDKVDKEWYSAHINKHIDSLQIRENMKETEIEQATSKLCELLRETANLTSSSKAKFNAKPKLKVWTPEIQIALKIARQKYNVWKHHGRPNNKSNIMLQEKNQTKKDFRRSVRIEIAKIRDKEKETILETRVKDTKMFHQLVRNNRKKGNVVITELEVNGVKYMESENIITGFEEHFRSLATFNNQTDIDSAYHNQVEDDIQSINRLVQRNNISNVTHIEITNAIRSINRGKSADFQGITIEHITHAGSEMETTLVTLLLNMYETTDAGYRIGNISVNSTACADDVALISEEPDQTQLLINMACDYAYMEGYQLQPTKSVVLNITNKKRKQGPVSTSFTMGQHEMPSVRSATHLGIIRTTSLKENMTANVEENIKKARRSAYSLLGGGFHGYNGLDVETMVHLYKIYVSPVLLYGLELILPTTSSLALIENFQKKLLKQILSLPTCVADITINILTGILPIEAQIHIRALGLFNNICNQHEESMEKSLARRQLTVKNNQSSSWFVAVKHMLRKYNLQEATWYLDNPVKKSLWTSNIKRTVHNHWSKSIVQLLPLYKGLDHLTTGNLEKGKIHPLFRINCHSAIDTARLPVKLKLLTGSYILQSKRIKMYKDETDPKCLLCSKDDETVTHFILHCVQLQNIRNKILLETVDVLNSLGIQFNELLDSEKLQIILDITPVATSRKLSPASVAKVERLTRRLIYQLHIARYKIVCG</sequence>
<gene>
    <name evidence="4" type="ORF">MEDL_21947</name>
</gene>
<dbReference type="SUPFAM" id="SSF57903">
    <property type="entry name" value="FYVE/PHD zinc finger"/>
    <property type="match status" value="1"/>
</dbReference>
<feature type="region of interest" description="Disordered" evidence="2">
    <location>
        <begin position="521"/>
        <end position="558"/>
    </location>
</feature>